<feature type="region of interest" description="Disordered" evidence="1">
    <location>
        <begin position="178"/>
        <end position="221"/>
    </location>
</feature>
<dbReference type="Proteomes" id="UP000239203">
    <property type="component" value="Unassembled WGS sequence"/>
</dbReference>
<dbReference type="AlphaFoldDB" id="A0A2S6GTM1"/>
<dbReference type="RefSeq" id="WP_104478941.1">
    <property type="nucleotide sequence ID" value="NZ_CP154825.1"/>
</dbReference>
<keyword evidence="4" id="KW-1185">Reference proteome</keyword>
<accession>A0A2S6GTM1</accession>
<sequence>MIDEVDEALRLLLAEEGIPAEGVELVFDAPTKDWAAKLTAPTVSVFLYDLREDSSRRRTGVQEEADDDGTVVGRREPPLWYQLSYLATVWTARPKDEHRLLSDILRAVAPHDVLHHRWLTGSLAELGRSVLFQSAGPITDGQAATEVWSALEGRLKPAVNLQVIAPLARKRTPVAPPVTDGLMVRTESDGDRRLRYDESAPSDGFAAARARPGARRRRSAR</sequence>
<name>A0A2S6GTM1_9PSEU</name>
<feature type="compositionally biased region" description="Basic and acidic residues" evidence="1">
    <location>
        <begin position="186"/>
        <end position="198"/>
    </location>
</feature>
<dbReference type="OrthoDB" id="5514409at2"/>
<proteinExistence type="predicted"/>
<evidence type="ECO:0000259" key="2">
    <source>
        <dbReference type="Pfam" id="PF14065"/>
    </source>
</evidence>
<evidence type="ECO:0000313" key="4">
    <source>
        <dbReference type="Proteomes" id="UP000239203"/>
    </source>
</evidence>
<protein>
    <submittedName>
        <fullName evidence="3">Uncharacterized protein DUF4255</fullName>
    </submittedName>
</protein>
<dbReference type="InterPro" id="IPR025351">
    <property type="entry name" value="Pvc16_N"/>
</dbReference>
<feature type="domain" description="Pvc16 N-terminal" evidence="2">
    <location>
        <begin position="4"/>
        <end position="179"/>
    </location>
</feature>
<organism evidence="3 4">
    <name type="scientific">Actinokineospora auranticolor</name>
    <dbReference type="NCBI Taxonomy" id="155976"/>
    <lineage>
        <taxon>Bacteria</taxon>
        <taxon>Bacillati</taxon>
        <taxon>Actinomycetota</taxon>
        <taxon>Actinomycetes</taxon>
        <taxon>Pseudonocardiales</taxon>
        <taxon>Pseudonocardiaceae</taxon>
        <taxon>Actinokineospora</taxon>
    </lineage>
</organism>
<evidence type="ECO:0000313" key="3">
    <source>
        <dbReference type="EMBL" id="PPK68471.1"/>
    </source>
</evidence>
<evidence type="ECO:0000256" key="1">
    <source>
        <dbReference type="SAM" id="MobiDB-lite"/>
    </source>
</evidence>
<dbReference type="EMBL" id="PTIX01000005">
    <property type="protein sequence ID" value="PPK68471.1"/>
    <property type="molecule type" value="Genomic_DNA"/>
</dbReference>
<dbReference type="Pfam" id="PF14065">
    <property type="entry name" value="Pvc16_N"/>
    <property type="match status" value="1"/>
</dbReference>
<comment type="caution">
    <text evidence="3">The sequence shown here is derived from an EMBL/GenBank/DDBJ whole genome shotgun (WGS) entry which is preliminary data.</text>
</comment>
<feature type="compositionally biased region" description="Basic residues" evidence="1">
    <location>
        <begin position="212"/>
        <end position="221"/>
    </location>
</feature>
<reference evidence="3 4" key="1">
    <citation type="submission" date="2018-02" db="EMBL/GenBank/DDBJ databases">
        <title>Genomic Encyclopedia of Archaeal and Bacterial Type Strains, Phase II (KMG-II): from individual species to whole genera.</title>
        <authorList>
            <person name="Goeker M."/>
        </authorList>
    </citation>
    <scope>NUCLEOTIDE SEQUENCE [LARGE SCALE GENOMIC DNA]</scope>
    <source>
        <strain evidence="3 4">YU 961-1</strain>
    </source>
</reference>
<gene>
    <name evidence="3" type="ORF">CLV40_105194</name>
</gene>